<dbReference type="EMBL" id="BAABAH010000001">
    <property type="protein sequence ID" value="GAA3803294.1"/>
    <property type="molecule type" value="Genomic_DNA"/>
</dbReference>
<name>A0ABP7I0H1_9ACTN</name>
<evidence type="ECO:0000256" key="1">
    <source>
        <dbReference type="SAM" id="MobiDB-lite"/>
    </source>
</evidence>
<feature type="region of interest" description="Disordered" evidence="1">
    <location>
        <begin position="184"/>
        <end position="251"/>
    </location>
</feature>
<evidence type="ECO:0000313" key="3">
    <source>
        <dbReference type="EMBL" id="GAA3803294.1"/>
    </source>
</evidence>
<feature type="compositionally biased region" description="Low complexity" evidence="1">
    <location>
        <begin position="24"/>
        <end position="36"/>
    </location>
</feature>
<feature type="region of interest" description="Disordered" evidence="1">
    <location>
        <begin position="1"/>
        <end position="36"/>
    </location>
</feature>
<dbReference type="Pfam" id="PF13699">
    <property type="entry name" value="eCIS_core"/>
    <property type="match status" value="1"/>
</dbReference>
<dbReference type="Proteomes" id="UP001501821">
    <property type="component" value="Unassembled WGS sequence"/>
</dbReference>
<evidence type="ECO:0000259" key="2">
    <source>
        <dbReference type="Pfam" id="PF13699"/>
    </source>
</evidence>
<feature type="domain" description="eCIS core" evidence="2">
    <location>
        <begin position="77"/>
        <end position="154"/>
    </location>
</feature>
<feature type="region of interest" description="Disordered" evidence="1">
    <location>
        <begin position="151"/>
        <end position="172"/>
    </location>
</feature>
<feature type="compositionally biased region" description="Low complexity" evidence="1">
    <location>
        <begin position="189"/>
        <end position="206"/>
    </location>
</feature>
<accession>A0ABP7I0H1</accession>
<dbReference type="RefSeq" id="WP_344771990.1">
    <property type="nucleotide sequence ID" value="NZ_BAABAH010000001.1"/>
</dbReference>
<reference evidence="4" key="1">
    <citation type="journal article" date="2019" name="Int. J. Syst. Evol. Microbiol.">
        <title>The Global Catalogue of Microorganisms (GCM) 10K type strain sequencing project: providing services to taxonomists for standard genome sequencing and annotation.</title>
        <authorList>
            <consortium name="The Broad Institute Genomics Platform"/>
            <consortium name="The Broad Institute Genome Sequencing Center for Infectious Disease"/>
            <person name="Wu L."/>
            <person name="Ma J."/>
        </authorList>
    </citation>
    <scope>NUCLEOTIDE SEQUENCE [LARGE SCALE GENOMIC DNA]</scope>
    <source>
        <strain evidence="4">JCM 16953</strain>
    </source>
</reference>
<sequence length="251" mass="25921">MRHHDHDHPELEADAAQHARTESLDPTTGAAAAARRPDVLGAAGMLGIQRTAGNAAAGAVVEERSPVHDVVSGGGAPLADDVRTDMETRMGQDFGDVRVHTGDAADASARSVSAHAYTVGSNVVFQRGAYDPDSSQGRTLLAHELTHVVQQRSGPVDGTPTAGGVSVSDPSDRFEVEAARNAERVMSQPAPAVTAAPSGPAAPAAPLQTAVDASLPAVQREAEEEEEAQAAHDDSLGPVQREAAEEEEEQA</sequence>
<proteinExistence type="predicted"/>
<evidence type="ECO:0000313" key="4">
    <source>
        <dbReference type="Proteomes" id="UP001501821"/>
    </source>
</evidence>
<comment type="caution">
    <text evidence="3">The sequence shown here is derived from an EMBL/GenBank/DDBJ whole genome shotgun (WGS) entry which is preliminary data.</text>
</comment>
<dbReference type="InterPro" id="IPR025295">
    <property type="entry name" value="eCIS_core_dom"/>
</dbReference>
<feature type="compositionally biased region" description="Basic and acidic residues" evidence="1">
    <location>
        <begin position="1"/>
        <end position="23"/>
    </location>
</feature>
<gene>
    <name evidence="3" type="ORF">GCM10022242_02920</name>
</gene>
<organism evidence="3 4">
    <name type="scientific">Nocardioides panacisoli</name>
    <dbReference type="NCBI Taxonomy" id="627624"/>
    <lineage>
        <taxon>Bacteria</taxon>
        <taxon>Bacillati</taxon>
        <taxon>Actinomycetota</taxon>
        <taxon>Actinomycetes</taxon>
        <taxon>Propionibacteriales</taxon>
        <taxon>Nocardioidaceae</taxon>
        <taxon>Nocardioides</taxon>
    </lineage>
</organism>
<keyword evidence="4" id="KW-1185">Reference proteome</keyword>
<protein>
    <submittedName>
        <fullName evidence="3">DUF4157 domain-containing protein</fullName>
    </submittedName>
</protein>